<sequence length="169" mass="20614">MCPKCEYHNFSRNDTCGKCSAEKPDDISSCRPREGGGVMERCYDYSVGKCFRGDACRFAHLDDRGRDARFENSKRDRSRSRRRPRKGRDDRDNRDRGERDRRRDRSSNRRRERSRDRRGERRDRDRRQVRERRPRRAPSPSEYSEYSEYSDYSKSEPPKRRDRPHKCRR</sequence>
<keyword evidence="1" id="KW-0863">Zinc-finger</keyword>
<dbReference type="AlphaFoldDB" id="A0A7S1FGW9"/>
<dbReference type="Gene3D" id="4.10.1060.10">
    <property type="entry name" value="Zinc finger, RanBP2-type"/>
    <property type="match status" value="1"/>
</dbReference>
<feature type="compositionally biased region" description="Basic residues" evidence="2">
    <location>
        <begin position="76"/>
        <end position="86"/>
    </location>
</feature>
<dbReference type="GO" id="GO:0008270">
    <property type="term" value="F:zinc ion binding"/>
    <property type="evidence" value="ECO:0007669"/>
    <property type="project" value="UniProtKB-KW"/>
</dbReference>
<dbReference type="PROSITE" id="PS50103">
    <property type="entry name" value="ZF_C3H1"/>
    <property type="match status" value="1"/>
</dbReference>
<protein>
    <recommendedName>
        <fullName evidence="3">C3H1-type domain-containing protein</fullName>
    </recommendedName>
</protein>
<dbReference type="Pfam" id="PF00642">
    <property type="entry name" value="zf-CCCH"/>
    <property type="match status" value="1"/>
</dbReference>
<evidence type="ECO:0000256" key="2">
    <source>
        <dbReference type="SAM" id="MobiDB-lite"/>
    </source>
</evidence>
<feature type="compositionally biased region" description="Low complexity" evidence="2">
    <location>
        <begin position="138"/>
        <end position="150"/>
    </location>
</feature>
<evidence type="ECO:0000259" key="3">
    <source>
        <dbReference type="PROSITE" id="PS50103"/>
    </source>
</evidence>
<gene>
    <name evidence="4" type="ORF">NSCI0253_LOCUS39536</name>
</gene>
<dbReference type="InterPro" id="IPR000571">
    <property type="entry name" value="Znf_CCCH"/>
</dbReference>
<evidence type="ECO:0000256" key="1">
    <source>
        <dbReference type="PROSITE-ProRule" id="PRU00723"/>
    </source>
</evidence>
<proteinExistence type="predicted"/>
<feature type="domain" description="C3H1-type" evidence="3">
    <location>
        <begin position="36"/>
        <end position="63"/>
    </location>
</feature>
<evidence type="ECO:0000313" key="4">
    <source>
        <dbReference type="EMBL" id="CAD8865181.1"/>
    </source>
</evidence>
<accession>A0A7S1FGW9</accession>
<feature type="zinc finger region" description="C3H1-type" evidence="1">
    <location>
        <begin position="36"/>
        <end position="63"/>
    </location>
</feature>
<organism evidence="4">
    <name type="scientific">Noctiluca scintillans</name>
    <name type="common">Sea sparkle</name>
    <name type="synonym">Red tide dinoflagellate</name>
    <dbReference type="NCBI Taxonomy" id="2966"/>
    <lineage>
        <taxon>Eukaryota</taxon>
        <taxon>Sar</taxon>
        <taxon>Alveolata</taxon>
        <taxon>Dinophyceae</taxon>
        <taxon>Noctilucales</taxon>
        <taxon>Noctilucaceae</taxon>
        <taxon>Noctiluca</taxon>
    </lineage>
</organism>
<feature type="compositionally biased region" description="Basic and acidic residues" evidence="2">
    <location>
        <begin position="87"/>
        <end position="128"/>
    </location>
</feature>
<keyword evidence="1" id="KW-0862">Zinc</keyword>
<name>A0A7S1FGW9_NOCSC</name>
<reference evidence="4" key="1">
    <citation type="submission" date="2021-01" db="EMBL/GenBank/DDBJ databases">
        <authorList>
            <person name="Corre E."/>
            <person name="Pelletier E."/>
            <person name="Niang G."/>
            <person name="Scheremetjew M."/>
            <person name="Finn R."/>
            <person name="Kale V."/>
            <person name="Holt S."/>
            <person name="Cochrane G."/>
            <person name="Meng A."/>
            <person name="Brown T."/>
            <person name="Cohen L."/>
        </authorList>
    </citation>
    <scope>NUCLEOTIDE SEQUENCE</scope>
</reference>
<keyword evidence="1" id="KW-0479">Metal-binding</keyword>
<feature type="region of interest" description="Disordered" evidence="2">
    <location>
        <begin position="67"/>
        <end position="169"/>
    </location>
</feature>
<dbReference type="EMBL" id="HBFQ01055686">
    <property type="protein sequence ID" value="CAD8865181.1"/>
    <property type="molecule type" value="Transcribed_RNA"/>
</dbReference>
<feature type="compositionally biased region" description="Basic residues" evidence="2">
    <location>
        <begin position="160"/>
        <end position="169"/>
    </location>
</feature>